<proteinExistence type="predicted"/>
<evidence type="ECO:0000313" key="1">
    <source>
        <dbReference type="EMBL" id="KAK8892422.1"/>
    </source>
</evidence>
<protein>
    <submittedName>
        <fullName evidence="1">Uncharacterized protein</fullName>
    </submittedName>
</protein>
<gene>
    <name evidence="1" type="ORF">M9Y10_029649</name>
</gene>
<keyword evidence="2" id="KW-1185">Reference proteome</keyword>
<accession>A0ABR2KND6</accession>
<organism evidence="1 2">
    <name type="scientific">Tritrichomonas musculus</name>
    <dbReference type="NCBI Taxonomy" id="1915356"/>
    <lineage>
        <taxon>Eukaryota</taxon>
        <taxon>Metamonada</taxon>
        <taxon>Parabasalia</taxon>
        <taxon>Tritrichomonadida</taxon>
        <taxon>Tritrichomonadidae</taxon>
        <taxon>Tritrichomonas</taxon>
    </lineage>
</organism>
<sequence length="477" mass="56261">MNFSFQISPKYTQQASEATKSADNVFSLIFPKINNRKYDVSLYNFYLISNKIQKIINSDPTQEYFNLENDIYTEAFLDYFFTEIQNSFTIKIDENSLQQFIQLNNELEFNHLDKSIRTAVFQFLCQIFTNEPFSNDDKRLEFLLPKVGQIDPQIFLLIPEEIVHELISKSKFETDDEFARYLFQNEVLFKNYFQLINVDKITGPVMNEILDRLKYEVLPSEDQQFLNKIFERFKKQSKFFNSDYRKIIKILHVYTNGSSIDFEFIEDLNKDKANAKYFIHYKPILDTNLDEKLKNDNKYLMKFDVVVIGGCDSFAFAAKGITQNVFDNMKCYHNDDGVILLLHDVMYGPLVNMFQPLCQLLGYKRQNPLLGNGRLEFYQNVKFVESSEKSDMTSFPFEIGKSFEVAMWHHTPEYDPKFAVFNNGNDKNYYTENLDENLANLELGHTTDIGINEQKFFYNAIVHLFEKTRNNHVKTKL</sequence>
<reference evidence="1 2" key="1">
    <citation type="submission" date="2024-04" db="EMBL/GenBank/DDBJ databases">
        <title>Tritrichomonas musculus Genome.</title>
        <authorList>
            <person name="Alves-Ferreira E."/>
            <person name="Grigg M."/>
            <person name="Lorenzi H."/>
            <person name="Galac M."/>
        </authorList>
    </citation>
    <scope>NUCLEOTIDE SEQUENCE [LARGE SCALE GENOMIC DNA]</scope>
    <source>
        <strain evidence="1 2">EAF2021</strain>
    </source>
</reference>
<dbReference type="Proteomes" id="UP001470230">
    <property type="component" value="Unassembled WGS sequence"/>
</dbReference>
<evidence type="ECO:0000313" key="2">
    <source>
        <dbReference type="Proteomes" id="UP001470230"/>
    </source>
</evidence>
<comment type="caution">
    <text evidence="1">The sequence shown here is derived from an EMBL/GenBank/DDBJ whole genome shotgun (WGS) entry which is preliminary data.</text>
</comment>
<name>A0ABR2KND6_9EUKA</name>
<dbReference type="EMBL" id="JAPFFF010000004">
    <property type="protein sequence ID" value="KAK8892422.1"/>
    <property type="molecule type" value="Genomic_DNA"/>
</dbReference>